<evidence type="ECO:0000256" key="1">
    <source>
        <dbReference type="SAM" id="Phobius"/>
    </source>
</evidence>
<dbReference type="HOGENOM" id="CLU_037802_2_1_5"/>
<proteinExistence type="predicted"/>
<protein>
    <submittedName>
        <fullName evidence="2">YeeE/YedE family protein</fullName>
    </submittedName>
</protein>
<keyword evidence="1" id="KW-1133">Transmembrane helix</keyword>
<feature type="transmembrane region" description="Helical" evidence="1">
    <location>
        <begin position="107"/>
        <end position="131"/>
    </location>
</feature>
<dbReference type="AlphaFoldDB" id="D5RJH6"/>
<evidence type="ECO:0000313" key="3">
    <source>
        <dbReference type="Proteomes" id="UP000005324"/>
    </source>
</evidence>
<name>D5RJH6_9PROT</name>
<comment type="caution">
    <text evidence="2">The sequence shown here is derived from an EMBL/GenBank/DDBJ whole genome shotgun (WGS) entry which is preliminary data.</text>
</comment>
<accession>D5RJH6</accession>
<gene>
    <name evidence="2" type="ORF">HMPREF0731_1236</name>
</gene>
<dbReference type="InterPro" id="IPR046513">
    <property type="entry name" value="DUF6691"/>
</dbReference>
<dbReference type="EMBL" id="ADVL01000205">
    <property type="protein sequence ID" value="EFH12542.1"/>
    <property type="molecule type" value="Genomic_DNA"/>
</dbReference>
<feature type="transmembrane region" description="Helical" evidence="1">
    <location>
        <begin position="83"/>
        <end position="101"/>
    </location>
</feature>
<keyword evidence="3" id="KW-1185">Reference proteome</keyword>
<keyword evidence="1" id="KW-0812">Transmembrane</keyword>
<organism evidence="2 3">
    <name type="scientific">Pseudoroseomonas cervicalis ATCC 49957</name>
    <dbReference type="NCBI Taxonomy" id="525371"/>
    <lineage>
        <taxon>Bacteria</taxon>
        <taxon>Pseudomonadati</taxon>
        <taxon>Pseudomonadota</taxon>
        <taxon>Alphaproteobacteria</taxon>
        <taxon>Acetobacterales</taxon>
        <taxon>Roseomonadaceae</taxon>
        <taxon>Roseomonas</taxon>
    </lineage>
</organism>
<dbReference type="OrthoDB" id="9790409at2"/>
<feature type="transmembrane region" description="Helical" evidence="1">
    <location>
        <begin position="40"/>
        <end position="62"/>
    </location>
</feature>
<keyword evidence="1" id="KW-0472">Membrane</keyword>
<reference evidence="2 3" key="1">
    <citation type="submission" date="2010-04" db="EMBL/GenBank/DDBJ databases">
        <authorList>
            <person name="Qin X."/>
            <person name="Bachman B."/>
            <person name="Battles P."/>
            <person name="Bell A."/>
            <person name="Bess C."/>
            <person name="Bickham C."/>
            <person name="Chaboub L."/>
            <person name="Chen D."/>
            <person name="Coyle M."/>
            <person name="Deiros D.R."/>
            <person name="Dinh H."/>
            <person name="Forbes L."/>
            <person name="Fowler G."/>
            <person name="Francisco L."/>
            <person name="Fu Q."/>
            <person name="Gubbala S."/>
            <person name="Hale W."/>
            <person name="Han Y."/>
            <person name="Hemphill L."/>
            <person name="Highlander S.K."/>
            <person name="Hirani K."/>
            <person name="Hogues M."/>
            <person name="Jackson L."/>
            <person name="Jakkamsetti A."/>
            <person name="Javaid M."/>
            <person name="Jiang H."/>
            <person name="Korchina V."/>
            <person name="Kovar C."/>
            <person name="Lara F."/>
            <person name="Lee S."/>
            <person name="Mata R."/>
            <person name="Mathew T."/>
            <person name="Moen C."/>
            <person name="Morales K."/>
            <person name="Munidasa M."/>
            <person name="Nazareth L."/>
            <person name="Ngo R."/>
            <person name="Nguyen L."/>
            <person name="Okwuonu G."/>
            <person name="Ongeri F."/>
            <person name="Patil S."/>
            <person name="Petrosino J."/>
            <person name="Pham C."/>
            <person name="Pham P."/>
            <person name="Pu L.-L."/>
            <person name="Puazo M."/>
            <person name="Raj R."/>
            <person name="Reid J."/>
            <person name="Rouhana J."/>
            <person name="Saada N."/>
            <person name="Shang Y."/>
            <person name="Simmons D."/>
            <person name="Thornton R."/>
            <person name="Warren J."/>
            <person name="Weissenberger G."/>
            <person name="Zhang J."/>
            <person name="Zhang L."/>
            <person name="Zhou C."/>
            <person name="Zhu D."/>
            <person name="Muzny D."/>
            <person name="Worley K."/>
            <person name="Gibbs R."/>
        </authorList>
    </citation>
    <scope>NUCLEOTIDE SEQUENCE [LARGE SCALE GENOMIC DNA]</scope>
    <source>
        <strain evidence="2 3">ATCC 49957</strain>
    </source>
</reference>
<dbReference type="RefSeq" id="WP_007005085.1">
    <property type="nucleotide sequence ID" value="NZ_GG770781.1"/>
</dbReference>
<dbReference type="Proteomes" id="UP000005324">
    <property type="component" value="Unassembled WGS sequence"/>
</dbReference>
<evidence type="ECO:0000313" key="2">
    <source>
        <dbReference type="EMBL" id="EFH12542.1"/>
    </source>
</evidence>
<dbReference type="Pfam" id="PF20398">
    <property type="entry name" value="DUF6691"/>
    <property type="match status" value="1"/>
</dbReference>
<sequence length="137" mass="14044">MSVLSHALCGLLLGLGLLLSGMLDPARVLAFLDLAGGAWDPSLAFTMLGAVLVTALGYRLAWRRGRPLLADRFQLPTARAIDARLVTGALVFGLGWGLAGLCPGPALAGLGLGAAGVLAFLPGMALGMALARRLARR</sequence>